<feature type="region of interest" description="Disordered" evidence="1">
    <location>
        <begin position="237"/>
        <end position="262"/>
    </location>
</feature>
<evidence type="ECO:0008006" key="4">
    <source>
        <dbReference type="Google" id="ProtNLM"/>
    </source>
</evidence>
<feature type="compositionally biased region" description="Low complexity" evidence="1">
    <location>
        <begin position="304"/>
        <end position="315"/>
    </location>
</feature>
<feature type="compositionally biased region" description="Basic and acidic residues" evidence="1">
    <location>
        <begin position="71"/>
        <end position="91"/>
    </location>
</feature>
<gene>
    <name evidence="2" type="ORF">QFZ22_003136</name>
</gene>
<accession>A0AAW8FD15</accession>
<dbReference type="Proteomes" id="UP001234216">
    <property type="component" value="Unassembled WGS sequence"/>
</dbReference>
<proteinExistence type="predicted"/>
<reference evidence="2" key="1">
    <citation type="submission" date="2023-07" db="EMBL/GenBank/DDBJ databases">
        <title>Comparative genomics of wheat-associated soil bacteria to identify genetic determinants of phenazine resistance.</title>
        <authorList>
            <person name="Mouncey N."/>
        </authorList>
    </citation>
    <scope>NUCLEOTIDE SEQUENCE</scope>
    <source>
        <strain evidence="2">V4I22</strain>
    </source>
</reference>
<evidence type="ECO:0000256" key="1">
    <source>
        <dbReference type="SAM" id="MobiDB-lite"/>
    </source>
</evidence>
<name>A0AAW8FD15_9ACTN</name>
<protein>
    <recommendedName>
        <fullName evidence="4">ABC transporter ATP-binding protein</fullName>
    </recommendedName>
</protein>
<feature type="region of interest" description="Disordered" evidence="1">
    <location>
        <begin position="60"/>
        <end position="142"/>
    </location>
</feature>
<organism evidence="2 3">
    <name type="scientific">Streptomyces canus</name>
    <dbReference type="NCBI Taxonomy" id="58343"/>
    <lineage>
        <taxon>Bacteria</taxon>
        <taxon>Bacillati</taxon>
        <taxon>Actinomycetota</taxon>
        <taxon>Actinomycetes</taxon>
        <taxon>Kitasatosporales</taxon>
        <taxon>Streptomycetaceae</taxon>
        <taxon>Streptomyces</taxon>
        <taxon>Streptomyces aurantiacus group</taxon>
    </lineage>
</organism>
<dbReference type="EMBL" id="JAUSZV010000005">
    <property type="protein sequence ID" value="MDQ0907151.1"/>
    <property type="molecule type" value="Genomic_DNA"/>
</dbReference>
<feature type="compositionally biased region" description="Low complexity" evidence="1">
    <location>
        <begin position="250"/>
        <end position="262"/>
    </location>
</feature>
<feature type="compositionally biased region" description="Basic residues" evidence="1">
    <location>
        <begin position="106"/>
        <end position="119"/>
    </location>
</feature>
<evidence type="ECO:0000313" key="3">
    <source>
        <dbReference type="Proteomes" id="UP001234216"/>
    </source>
</evidence>
<dbReference type="AlphaFoldDB" id="A0AAW8FD15"/>
<sequence>MYGAIVTRISGAGLDVVGMPAADVSRIAAKGGFPLDERSTHAGSLEDTFLGVIGEAGAARGGGIDAGTTGEEGRDSRVRDARGRTRRDHQAARHPRHPGVAAAVRRGQHPHRGLRRQVRKERAGPTTRAHAPTSPPSRPNSTAFSTAKLALIVFGVLVVTGEHTSGMMRVSLLAAPRRGRLYAAKMSVTALAACLARTGARACASALHPRSRLRPGHRPRLPGHAGGTRVPRLLAGRERRPARAGRSRRLITADATRAAPTRRTAWTRAGVARLAARLLLAVQRRDLRTPRHQHAHGENPRRQPPGQAARPAPRAVGHHRLRGRPGRARHAGLTAVRACPGSQRSRAGRRRPGLASPASAYP</sequence>
<comment type="caution">
    <text evidence="2">The sequence shown here is derived from an EMBL/GenBank/DDBJ whole genome shotgun (WGS) entry which is preliminary data.</text>
</comment>
<feature type="region of interest" description="Disordered" evidence="1">
    <location>
        <begin position="286"/>
        <end position="362"/>
    </location>
</feature>
<feature type="compositionally biased region" description="Basic and acidic residues" evidence="1">
    <location>
        <begin position="286"/>
        <end position="301"/>
    </location>
</feature>
<evidence type="ECO:0000313" key="2">
    <source>
        <dbReference type="EMBL" id="MDQ0907151.1"/>
    </source>
</evidence>
<feature type="compositionally biased region" description="Basic residues" evidence="1">
    <location>
        <begin position="316"/>
        <end position="330"/>
    </location>
</feature>